<gene>
    <name evidence="2" type="ORF">JDW22_02145</name>
</gene>
<dbReference type="RefSeq" id="WP_200521458.1">
    <property type="nucleotide sequence ID" value="NZ_JAEHNZ010000001.1"/>
</dbReference>
<sequence length="116" mass="12775">MYGSFLLIAFILGFWCIWSANRDVNSLGEALGFTVLAIVIKSTMEWSGMPDFDAHLLTTWGILYLFTVVVLEAIDRFSESMGMNMGIALVGSAGWFFLAKYLFSEAGIAKVASWVG</sequence>
<protein>
    <submittedName>
        <fullName evidence="2">Phosphate transporter</fullName>
    </submittedName>
</protein>
<feature type="transmembrane region" description="Helical" evidence="1">
    <location>
        <begin position="86"/>
        <end position="103"/>
    </location>
</feature>
<proteinExistence type="predicted"/>
<keyword evidence="1" id="KW-0812">Transmembrane</keyword>
<keyword evidence="3" id="KW-1185">Reference proteome</keyword>
<evidence type="ECO:0000313" key="3">
    <source>
        <dbReference type="Proteomes" id="UP000614058"/>
    </source>
</evidence>
<organism evidence="2 3">
    <name type="scientific">Kingella bonacorsii</name>
    <dbReference type="NCBI Taxonomy" id="2796361"/>
    <lineage>
        <taxon>Bacteria</taxon>
        <taxon>Pseudomonadati</taxon>
        <taxon>Pseudomonadota</taxon>
        <taxon>Betaproteobacteria</taxon>
        <taxon>Neisseriales</taxon>
        <taxon>Neisseriaceae</taxon>
        <taxon>Kingella</taxon>
    </lineage>
</organism>
<accession>A0ABS1BQ85</accession>
<evidence type="ECO:0000256" key="1">
    <source>
        <dbReference type="SAM" id="Phobius"/>
    </source>
</evidence>
<feature type="transmembrane region" description="Helical" evidence="1">
    <location>
        <begin position="54"/>
        <end position="74"/>
    </location>
</feature>
<dbReference type="Proteomes" id="UP000614058">
    <property type="component" value="Unassembled WGS sequence"/>
</dbReference>
<dbReference type="EMBL" id="JAEHNZ010000001">
    <property type="protein sequence ID" value="MBK0395417.1"/>
    <property type="molecule type" value="Genomic_DNA"/>
</dbReference>
<evidence type="ECO:0000313" key="2">
    <source>
        <dbReference type="EMBL" id="MBK0395417.1"/>
    </source>
</evidence>
<keyword evidence="1" id="KW-0472">Membrane</keyword>
<reference evidence="2 3" key="1">
    <citation type="journal article" date="2021" name="Pathogens">
        <title>Isolation and Characterization of Kingella bonacorsii sp. nov., A Novel Kingella Species Detected in a Stable Periodontitis Subject.</title>
        <authorList>
            <person name="Antezack A."/>
            <person name="Boxberger M."/>
            <person name="Rolland C."/>
            <person name="Monnet-Corti V."/>
            <person name="La Scola B."/>
        </authorList>
    </citation>
    <scope>NUCLEOTIDE SEQUENCE [LARGE SCALE GENOMIC DNA]</scope>
    <source>
        <strain evidence="2 3">Marseille-Q4569</strain>
    </source>
</reference>
<comment type="caution">
    <text evidence="2">The sequence shown here is derived from an EMBL/GenBank/DDBJ whole genome shotgun (WGS) entry which is preliminary data.</text>
</comment>
<keyword evidence="1" id="KW-1133">Transmembrane helix</keyword>
<name>A0ABS1BQ85_9NEIS</name>